<protein>
    <submittedName>
        <fullName evidence="1">Uncharacterized protein</fullName>
    </submittedName>
</protein>
<dbReference type="Proteomes" id="UP000000812">
    <property type="component" value="Chromosome"/>
</dbReference>
<dbReference type="PIR" id="B82540">
    <property type="entry name" value="B82540"/>
</dbReference>
<dbReference type="HOGENOM" id="CLU_2704034_0_0_6"/>
<name>Q9PAD1_XYLFA</name>
<dbReference type="EMBL" id="AE003849">
    <property type="protein sequence ID" value="AAF85384.1"/>
    <property type="molecule type" value="Genomic_DNA"/>
</dbReference>
<organism evidence="1 2">
    <name type="scientific">Xylella fastidiosa (strain 9a5c)</name>
    <dbReference type="NCBI Taxonomy" id="160492"/>
    <lineage>
        <taxon>Bacteria</taxon>
        <taxon>Pseudomonadati</taxon>
        <taxon>Pseudomonadota</taxon>
        <taxon>Gammaproteobacteria</taxon>
        <taxon>Lysobacterales</taxon>
        <taxon>Lysobacteraceae</taxon>
        <taxon>Xylella</taxon>
    </lineage>
</organism>
<dbReference type="AlphaFoldDB" id="Q9PAD1"/>
<accession>Q9PAD1</accession>
<sequence>MFSAALHTIAKGIPALSLQRSASKIHLATAIDANAIPNTPQERHLHRQSHDSVHGMICLWYFSDRVRRPSITK</sequence>
<gene>
    <name evidence="1" type="ordered locus">XF_2587</name>
</gene>
<dbReference type="STRING" id="160492.XF_2587"/>
<dbReference type="KEGG" id="xfa:XF_2587"/>
<evidence type="ECO:0000313" key="1">
    <source>
        <dbReference type="EMBL" id="AAF85384.1"/>
    </source>
</evidence>
<reference evidence="1 2" key="1">
    <citation type="journal article" date="2000" name="Nature">
        <title>The genome sequence of the plant pathogen Xylella fastidiosa.</title>
        <authorList>
            <person name="Simpson A.J."/>
            <person name="Reinach F.C."/>
            <person name="Arruda P."/>
            <person name="Abreu F.A."/>
            <person name="Acencio M."/>
            <person name="Alvarenga R."/>
            <person name="Alves L.M."/>
            <person name="Araya J.E."/>
            <person name="Baia G.S."/>
            <person name="Baptista C.S."/>
            <person name="Barros M.H."/>
            <person name="Bonaccorsi E.D."/>
            <person name="Bordin S."/>
            <person name="Bove J.M."/>
            <person name="Briones M.R."/>
            <person name="Bueno M.R."/>
            <person name="Camargo A.A."/>
            <person name="Camargo L.E."/>
            <person name="Carraro D.M."/>
            <person name="Carrer H."/>
            <person name="Colauto N.B."/>
            <person name="Colombo C."/>
            <person name="Costa F.F."/>
            <person name="Costa M.C."/>
            <person name="Costa-Neto C.M."/>
            <person name="Coutinho L.L."/>
            <person name="Cristofani M."/>
            <person name="Dias-Neto E."/>
            <person name="Docena C."/>
            <person name="El-Dorry H."/>
            <person name="Facincani A.P."/>
            <person name="Ferreira A.J."/>
            <person name="Ferreira V.C."/>
            <person name="Ferro J.A."/>
            <person name="Fraga J.S."/>
            <person name="Franca S.C."/>
            <person name="Franco M.C."/>
            <person name="Frohme M."/>
            <person name="Furlan L.R."/>
            <person name="Garnier M."/>
            <person name="Goldman G.H."/>
            <person name="Goldman M.H."/>
            <person name="Gomes S.L."/>
            <person name="Gruber A."/>
            <person name="Ho P.L."/>
            <person name="Hoheisel J.D."/>
            <person name="Junqueira M.L."/>
            <person name="Kemper E.L."/>
            <person name="Kitajima J.P."/>
            <person name="Krieger J.E."/>
            <person name="Kuramae E.E."/>
            <person name="Laigret F."/>
            <person name="Lambais M.R."/>
            <person name="Leite L.C."/>
            <person name="Lemos E.G."/>
            <person name="Lemos M.V."/>
            <person name="Lopes S.A."/>
            <person name="Lopes C.R."/>
            <person name="Machado J.A."/>
            <person name="Machado M.A."/>
            <person name="Madeira A.M."/>
            <person name="Madeira H.M."/>
            <person name="Marino C.L."/>
            <person name="Marques M.V."/>
            <person name="Martins E.A."/>
            <person name="Martins E.M."/>
            <person name="Matsukuma A.Y."/>
            <person name="Menck C.F."/>
            <person name="Miracca E.C."/>
            <person name="Miyaki C.Y."/>
            <person name="Monteriro-Vitorello C.B."/>
            <person name="Moon D.H."/>
            <person name="Nagai M.A."/>
            <person name="Nascimento A.L."/>
            <person name="Netto L.E."/>
            <person name="Nhani A.Jr."/>
            <person name="Nobrega F.G."/>
            <person name="Nunes L.R."/>
            <person name="Oliveira M.A."/>
            <person name="de Oliveira M.C."/>
            <person name="de Oliveira R.C."/>
            <person name="Palmieri D.A."/>
            <person name="Paris A."/>
            <person name="Peixoto B.R."/>
            <person name="Pereira G.A."/>
            <person name="Pereira H.A.Jr."/>
            <person name="Pesquero J.B."/>
            <person name="Quaggio R.B."/>
            <person name="Roberto P.G."/>
            <person name="Rodrigues V."/>
            <person name="de M Rosa A.J."/>
            <person name="de Rosa V.E.Jr."/>
            <person name="de Sa R.G."/>
            <person name="Santelli R.V."/>
            <person name="Sawasaki H.E."/>
            <person name="da Silva A.C."/>
            <person name="da Silva A.M."/>
            <person name="da Silva F.R."/>
            <person name="da Silva W.A.Jr."/>
            <person name="da Silveira J.F."/>
            <person name="Silvestri M.L."/>
            <person name="Siqueira W.J."/>
            <person name="de Souza A.A."/>
            <person name="de Souza A.P."/>
            <person name="Terenzi M.F."/>
            <person name="Truffi D."/>
            <person name="Tsai S.M."/>
            <person name="Tsuhako M.H."/>
            <person name="Vallada H."/>
            <person name="Van Sluys M.A."/>
            <person name="Verjovski-Almeida S."/>
            <person name="Vettore A.L."/>
            <person name="Zago M.A."/>
            <person name="Zatz M."/>
            <person name="Meidanis J."/>
            <person name="Setubal J.C."/>
        </authorList>
    </citation>
    <scope>NUCLEOTIDE SEQUENCE [LARGE SCALE GENOMIC DNA]</scope>
    <source>
        <strain evidence="1 2">9a5c</strain>
    </source>
</reference>
<evidence type="ECO:0000313" key="2">
    <source>
        <dbReference type="Proteomes" id="UP000000812"/>
    </source>
</evidence>
<proteinExistence type="predicted"/>